<proteinExistence type="predicted"/>
<evidence type="ECO:0000313" key="2">
    <source>
        <dbReference type="EMBL" id="GAT59604.1"/>
    </source>
</evidence>
<evidence type="ECO:0008006" key="4">
    <source>
        <dbReference type="Google" id="ProtNLM"/>
    </source>
</evidence>
<keyword evidence="3" id="KW-1185">Reference proteome</keyword>
<sequence length="469" mass="52088">MSTSSLFSTPELVQQIVDFLYADKESIRACLYTAHAWVIPAQFHLFNALDIVSEKQCQRLVDSISSAPYLAGYIRTLRIHFPWVDPLLSLEKLQLPNLRTLALANCPTPEQLKRAEHLLTLPSLQYLRLWSTLVTSQAQLALLAQMCPRVATLQLSCASEVVADEETQFVRDENAKALRVGHLLLSGHIVQNAANLLAPKSPISRRIEHLTYSSSSVMILSGLLASSIGKTLCGLTLSAGLLLGNTPRSNFIMSLLYNDELSSETLDAMSGAETFRGKQWLPLNHLHLPALRHLRLYDVAVSDEYGLESEALKFIDWILSQMEPSPQNTQAEPPKGKGRSKPKAAARTTPVAATVEHEPFILHLSLRPYPRDCRTRGSDYLIEPAPDTDLGWLGIDQSINVLAAGHPLLPYRIAHVRVDRDERAFVDAPGEPVRPVEGGRSIWLTDVERTTIRGYLPQADALGLLEFKF</sequence>
<organism evidence="2 3">
    <name type="scientific">Mycena chlorophos</name>
    <name type="common">Agaric fungus</name>
    <name type="synonym">Agaricus chlorophos</name>
    <dbReference type="NCBI Taxonomy" id="658473"/>
    <lineage>
        <taxon>Eukaryota</taxon>
        <taxon>Fungi</taxon>
        <taxon>Dikarya</taxon>
        <taxon>Basidiomycota</taxon>
        <taxon>Agaricomycotina</taxon>
        <taxon>Agaricomycetes</taxon>
        <taxon>Agaricomycetidae</taxon>
        <taxon>Agaricales</taxon>
        <taxon>Marasmiineae</taxon>
        <taxon>Mycenaceae</taxon>
        <taxon>Mycena</taxon>
    </lineage>
</organism>
<name>A0ABQ0M942_MYCCL</name>
<dbReference type="Proteomes" id="UP000815677">
    <property type="component" value="Unassembled WGS sequence"/>
</dbReference>
<accession>A0ABQ0M942</accession>
<feature type="region of interest" description="Disordered" evidence="1">
    <location>
        <begin position="325"/>
        <end position="350"/>
    </location>
</feature>
<dbReference type="SUPFAM" id="SSF52047">
    <property type="entry name" value="RNI-like"/>
    <property type="match status" value="1"/>
</dbReference>
<reference evidence="2" key="1">
    <citation type="submission" date="2014-09" db="EMBL/GenBank/DDBJ databases">
        <title>Genome sequence of the luminous mushroom Mycena chlorophos for searching fungal bioluminescence genes.</title>
        <authorList>
            <person name="Tanaka Y."/>
            <person name="Kasuga D."/>
            <person name="Oba Y."/>
            <person name="Hase S."/>
            <person name="Sato K."/>
            <person name="Oba Y."/>
            <person name="Sakakibara Y."/>
        </authorList>
    </citation>
    <scope>NUCLEOTIDE SEQUENCE</scope>
</reference>
<dbReference type="EMBL" id="DF849890">
    <property type="protein sequence ID" value="GAT59604.1"/>
    <property type="molecule type" value="Genomic_DNA"/>
</dbReference>
<gene>
    <name evidence="2" type="ORF">MCHLO_15868</name>
</gene>
<evidence type="ECO:0000313" key="3">
    <source>
        <dbReference type="Proteomes" id="UP000815677"/>
    </source>
</evidence>
<evidence type="ECO:0000256" key="1">
    <source>
        <dbReference type="SAM" id="MobiDB-lite"/>
    </source>
</evidence>
<protein>
    <recommendedName>
        <fullName evidence="4">F-box domain-containing protein</fullName>
    </recommendedName>
</protein>